<feature type="region of interest" description="Disordered" evidence="2">
    <location>
        <begin position="509"/>
        <end position="546"/>
    </location>
</feature>
<dbReference type="EMBL" id="RHLD01000013">
    <property type="protein sequence ID" value="TPP48037.1"/>
    <property type="molecule type" value="Genomic_DNA"/>
</dbReference>
<dbReference type="VEuPathDB" id="TriTrypDB:LdBPK_352960.1"/>
<proteinExistence type="predicted"/>
<feature type="coiled-coil region" evidence="1">
    <location>
        <begin position="261"/>
        <end position="327"/>
    </location>
</feature>
<dbReference type="GO" id="GO:0045505">
    <property type="term" value="F:dynein intermediate chain binding"/>
    <property type="evidence" value="ECO:0007669"/>
    <property type="project" value="TreeGrafter"/>
</dbReference>
<comment type="caution">
    <text evidence="3">The sequence shown here is derived from an EMBL/GenBank/DDBJ whole genome shotgun (WGS) entry which is preliminary data.</text>
</comment>
<feature type="region of interest" description="Disordered" evidence="2">
    <location>
        <begin position="194"/>
        <end position="215"/>
    </location>
</feature>
<accession>A0A504XSE4</accession>
<feature type="region of interest" description="Disordered" evidence="2">
    <location>
        <begin position="558"/>
        <end position="627"/>
    </location>
</feature>
<dbReference type="GO" id="GO:0005737">
    <property type="term" value="C:cytoplasm"/>
    <property type="evidence" value="ECO:0007669"/>
    <property type="project" value="TreeGrafter"/>
</dbReference>
<feature type="region of interest" description="Disordered" evidence="2">
    <location>
        <begin position="1335"/>
        <end position="1365"/>
    </location>
</feature>
<organism evidence="3 4">
    <name type="scientific">Leishmania donovani</name>
    <dbReference type="NCBI Taxonomy" id="5661"/>
    <lineage>
        <taxon>Eukaryota</taxon>
        <taxon>Discoba</taxon>
        <taxon>Euglenozoa</taxon>
        <taxon>Kinetoplastea</taxon>
        <taxon>Metakinetoplastina</taxon>
        <taxon>Trypanosomatida</taxon>
        <taxon>Trypanosomatidae</taxon>
        <taxon>Leishmaniinae</taxon>
        <taxon>Leishmania</taxon>
    </lineage>
</organism>
<keyword evidence="1" id="KW-0175">Coiled coil</keyword>
<gene>
    <name evidence="3" type="ORF">CGC20_15255</name>
</gene>
<dbReference type="PANTHER" id="PTHR21255:SF70">
    <property type="entry name" value="LIGHT CHAIN, PUTATIVE-RELATED"/>
    <property type="match status" value="1"/>
</dbReference>
<dbReference type="VEuPathDB" id="TriTrypDB:LdCL_350034500"/>
<dbReference type="GO" id="GO:0007018">
    <property type="term" value="P:microtubule-based movement"/>
    <property type="evidence" value="ECO:0007669"/>
    <property type="project" value="TreeGrafter"/>
</dbReference>
<dbReference type="GO" id="GO:0005868">
    <property type="term" value="C:cytoplasmic dynein complex"/>
    <property type="evidence" value="ECO:0007669"/>
    <property type="project" value="TreeGrafter"/>
</dbReference>
<protein>
    <submittedName>
        <fullName evidence="3">Tctex-1 family protein</fullName>
    </submittedName>
</protein>
<dbReference type="VEuPathDB" id="TriTrypDB:LDHU3_35.3820"/>
<sequence>MPQQRSTRSLPTLRQVAASTYSVGTKRTSNHYRKNAFSLDGCLRPLPTRVAAPLENASSLAAGEDALSNRGETPSPAEALLTTACAPSCGKSASSTISLSPSGESWHSELLRCETELRELVACGVHDPPSLNRTLRTVDLFDRVSCIMQAQPNTSFIGDLLRLFRVELCRSIFVAHSDDGAVDYSDETAISATGVRRNGEESMDNDRPNKSKGGSALCADGNLTRAYFEEAESLRRAKAFLTTAVAKSTSGESLLLLQRSIEDKDEQIVWYEAELERVRRQFDQVSDECRQVRHKLESDAQEAASMQRQLQREIQTLHVENKDVQLQLFRLRKQMAGGNSNQLKEGYRQLKLSKIAQTQSLFDEGDERVVLLVLLGQVESRVNEILDAYDNEYVLTPEALRRDLRNRMAESVVVLLEDMHFCDTAYRRLVAAHRTGGNKKSSVTGGDNVDQADAHRIPLELVHTGDGEEAPDETDGFVAILFDQRVYEHFQARHALQARLQQYQAMSNASSAQAKEAQTAPGSATNPVHPDPSALHQETQTAATPEIMHDKHGACLRGRAHSRDEQGGASPRPATEHQDTLVGGDKAGALKSHPPLPATDLPPLPATSDGSPLSSSRPPTLPKQSSRAALTALPDMPAAHRGPLLKRTSRAQRAQWVANILGPSATSVVFTIPRPNSEQADVVVVQRRIPEVVPAEAAMQRVLRHPMEELSSERFLSTVEVFTGEDPVQQKLLCRMNYVDPSLAIQVPDTTNFVKVKYAHAENARAVSAAGPAARGSMASQSASESNGGAGGGSGVYGGNPSLRLFKELGSKSLVENNPGLQYRAGAVSSTTASTVAFQRLNPLSPDRAPEWLLYKQLFGAYRSLTPRMIEVTTIDHLMACASERFFIRMEYRYDECLARAAQQCANLQLRRDMAGRFFKDMYVLSDFQEALVDELEARYGYPELVAKTLYEILCYLDAVVEKDSVLAAYLDVIRGFVSPTQVHFVSYMLYHLSYCWPSADPTVAVSADEVRTVFDYLYRNASPLLLIDPENIFKDYNMASRSAPLTFVSMRQFLASAMVHMEEPLLLLLHGRFHAYTQRKATDEITWETYEAVIAKCGRMKEERRSLVRFLASGLGVNRRAFASLQQLTFLAASAGGSPAVAAWDAFGVLSTAALALQHPAHSPDPAPPSVSAMRTLDPARCLVRYVRFTDFSKQTTLRAVILHNAATRLTHTLHRGSAPPLPGHSPATVKGVRVERRLERLLPPPAQGSIRTAAGCRKCEHGAQAPWGTAGTVYHAQAQHPAHAAQPVCIPTGRADEAQTPGAWREHRRALQTPTRRVAAPDHGIARLAAALGAGARHAGRASEGPNPEAGPPPPRAPQDAAGDPAWIEACAPAEARLAAEARGSISRQRAVRPRRPECSRGAAEVGELAIENDTNAMHVGFAKLFGCGLLQFGCVREENRMTLAPQMAEFHYKGGCDPWAPQNEEAIEADSARAVSLVPASVCGGLHLHTEAPILIHNGCILAMNATSQFGDSTLHDDVLEWPLTNFNDVRWQDRPNGCVMGHLFRPNELKPIAKSVLESRLEDQEYNADEIQSISKEIADTVRDKIRSKDLERYKIIVHCMIGEQRGEGMRTGCKMFWDSDTDNYFEEVYVSKHLFATVTVFGVYQY</sequence>
<feature type="compositionally biased region" description="Pro residues" evidence="2">
    <location>
        <begin position="594"/>
        <end position="605"/>
    </location>
</feature>
<dbReference type="VEuPathDB" id="TriTrypDB:LDHU3_35.3800"/>
<dbReference type="Pfam" id="PF03645">
    <property type="entry name" value="Tctex-1"/>
    <property type="match status" value="1"/>
</dbReference>
<dbReference type="Proteomes" id="UP000318821">
    <property type="component" value="Unassembled WGS sequence"/>
</dbReference>
<dbReference type="InterPro" id="IPR005334">
    <property type="entry name" value="Tctex-1-like"/>
</dbReference>
<feature type="compositionally biased region" description="Low complexity" evidence="2">
    <location>
        <begin position="1335"/>
        <end position="1350"/>
    </location>
</feature>
<reference evidence="4" key="1">
    <citation type="submission" date="2019-02" db="EMBL/GenBank/DDBJ databases">
        <title>FDA dAtabase for Regulatory Grade micrObial Sequences (FDA-ARGOS): Supporting development and validation of Infectious Disease Dx tests.</title>
        <authorList>
            <person name="Duncan R."/>
            <person name="Fisher C."/>
            <person name="Tallon L."/>
            <person name="Sadzewicz L."/>
            <person name="Sengamalay N."/>
            <person name="Ott S."/>
            <person name="Godinez A."/>
            <person name="Nagaraj S."/>
            <person name="Vavikolanu K."/>
            <person name="Vyas G."/>
            <person name="Nadendla S."/>
            <person name="Aluvathingal J."/>
            <person name="Sichtig H."/>
        </authorList>
    </citation>
    <scope>NUCLEOTIDE SEQUENCE [LARGE SCALE GENOMIC DNA]</scope>
    <source>
        <strain evidence="4">FDAARGOS_360</strain>
    </source>
</reference>
<dbReference type="VEuPathDB" id="TriTrypDB:LdBPK_352970.1"/>
<evidence type="ECO:0000256" key="2">
    <source>
        <dbReference type="SAM" id="MobiDB-lite"/>
    </source>
</evidence>
<feature type="compositionally biased region" description="Basic and acidic residues" evidence="2">
    <location>
        <begin position="197"/>
        <end position="209"/>
    </location>
</feature>
<evidence type="ECO:0000256" key="1">
    <source>
        <dbReference type="SAM" id="Coils"/>
    </source>
</evidence>
<dbReference type="VEuPathDB" id="TriTrypDB:LdCL_350034600"/>
<name>A0A504XSE4_LEIDO</name>
<evidence type="ECO:0000313" key="3">
    <source>
        <dbReference type="EMBL" id="TPP48037.1"/>
    </source>
</evidence>
<dbReference type="InterPro" id="IPR038586">
    <property type="entry name" value="Tctex-1-like_sf"/>
</dbReference>
<dbReference type="CDD" id="cd21459">
    <property type="entry name" value="DLC-like_TCTEX1D2"/>
    <property type="match status" value="1"/>
</dbReference>
<evidence type="ECO:0000313" key="4">
    <source>
        <dbReference type="Proteomes" id="UP000318821"/>
    </source>
</evidence>
<dbReference type="PANTHER" id="PTHR21255">
    <property type="entry name" value="T-COMPLEX-ASSOCIATED-TESTIS-EXPRESSED 1/ DYNEIN LIGHT CHAIN"/>
    <property type="match status" value="1"/>
</dbReference>
<dbReference type="Gene3D" id="3.30.1140.40">
    <property type="entry name" value="Tctex-1"/>
    <property type="match status" value="1"/>
</dbReference>